<dbReference type="PANTHER" id="PTHR10217:SF435">
    <property type="entry name" value="POTASSIUM VOLTAGE-GATED CHANNEL PROTEIN EAG"/>
    <property type="match status" value="1"/>
</dbReference>
<comment type="caution">
    <text evidence="7">The sequence shown here is derived from an EMBL/GenBank/DDBJ whole genome shotgun (WGS) entry which is preliminary data.</text>
</comment>
<dbReference type="InterPro" id="IPR005821">
    <property type="entry name" value="Ion_trans_dom"/>
</dbReference>
<reference evidence="7" key="1">
    <citation type="submission" date="2021-01" db="EMBL/GenBank/DDBJ databases">
        <authorList>
            <consortium name="Genoscope - CEA"/>
            <person name="William W."/>
        </authorList>
    </citation>
    <scope>NUCLEOTIDE SEQUENCE</scope>
</reference>
<dbReference type="Pfam" id="PF00027">
    <property type="entry name" value="cNMP_binding"/>
    <property type="match status" value="1"/>
</dbReference>
<evidence type="ECO:0000313" key="7">
    <source>
        <dbReference type="EMBL" id="CAD8122735.1"/>
    </source>
</evidence>
<dbReference type="EMBL" id="CAJJDN010000140">
    <property type="protein sequence ID" value="CAD8122735.1"/>
    <property type="molecule type" value="Genomic_DNA"/>
</dbReference>
<dbReference type="GO" id="GO:0005886">
    <property type="term" value="C:plasma membrane"/>
    <property type="evidence" value="ECO:0007669"/>
    <property type="project" value="TreeGrafter"/>
</dbReference>
<organism evidence="7 8">
    <name type="scientific">Paramecium sonneborni</name>
    <dbReference type="NCBI Taxonomy" id="65129"/>
    <lineage>
        <taxon>Eukaryota</taxon>
        <taxon>Sar</taxon>
        <taxon>Alveolata</taxon>
        <taxon>Ciliophora</taxon>
        <taxon>Intramacronucleata</taxon>
        <taxon>Oligohymenophorea</taxon>
        <taxon>Peniculida</taxon>
        <taxon>Parameciidae</taxon>
        <taxon>Paramecium</taxon>
    </lineage>
</organism>
<feature type="transmembrane region" description="Helical" evidence="5">
    <location>
        <begin position="226"/>
        <end position="248"/>
    </location>
</feature>
<evidence type="ECO:0000259" key="6">
    <source>
        <dbReference type="PROSITE" id="PS50042"/>
    </source>
</evidence>
<feature type="transmembrane region" description="Helical" evidence="5">
    <location>
        <begin position="317"/>
        <end position="339"/>
    </location>
</feature>
<evidence type="ECO:0000256" key="1">
    <source>
        <dbReference type="ARBA" id="ARBA00004141"/>
    </source>
</evidence>
<feature type="transmembrane region" description="Helical" evidence="5">
    <location>
        <begin position="140"/>
        <end position="162"/>
    </location>
</feature>
<dbReference type="Proteomes" id="UP000692954">
    <property type="component" value="Unassembled WGS sequence"/>
</dbReference>
<gene>
    <name evidence="7" type="ORF">PSON_ATCC_30995.1.T1400074</name>
</gene>
<comment type="subcellular location">
    <subcellularLocation>
        <location evidence="1">Membrane</location>
        <topology evidence="1">Multi-pass membrane protein</topology>
    </subcellularLocation>
</comment>
<protein>
    <recommendedName>
        <fullName evidence="6">Cyclic nucleotide-binding domain-containing protein</fullName>
    </recommendedName>
</protein>
<dbReference type="GO" id="GO:0042391">
    <property type="term" value="P:regulation of membrane potential"/>
    <property type="evidence" value="ECO:0007669"/>
    <property type="project" value="TreeGrafter"/>
</dbReference>
<feature type="transmembrane region" description="Helical" evidence="5">
    <location>
        <begin position="174"/>
        <end position="195"/>
    </location>
</feature>
<evidence type="ECO:0000256" key="2">
    <source>
        <dbReference type="ARBA" id="ARBA00022692"/>
    </source>
</evidence>
<feature type="transmembrane region" description="Helical" evidence="5">
    <location>
        <begin position="351"/>
        <end position="376"/>
    </location>
</feature>
<dbReference type="SMART" id="SM00100">
    <property type="entry name" value="cNMP"/>
    <property type="match status" value="1"/>
</dbReference>
<evidence type="ECO:0000256" key="4">
    <source>
        <dbReference type="ARBA" id="ARBA00023136"/>
    </source>
</evidence>
<keyword evidence="4 5" id="KW-0472">Membrane</keyword>
<evidence type="ECO:0000256" key="5">
    <source>
        <dbReference type="SAM" id="Phobius"/>
    </source>
</evidence>
<dbReference type="InterPro" id="IPR000595">
    <property type="entry name" value="cNMP-bd_dom"/>
</dbReference>
<feature type="transmembrane region" description="Helical" evidence="5">
    <location>
        <begin position="269"/>
        <end position="297"/>
    </location>
</feature>
<dbReference type="PROSITE" id="PS50042">
    <property type="entry name" value="CNMP_BINDING_3"/>
    <property type="match status" value="1"/>
</dbReference>
<dbReference type="Pfam" id="PF00520">
    <property type="entry name" value="Ion_trans"/>
    <property type="match status" value="1"/>
</dbReference>
<dbReference type="CDD" id="cd00038">
    <property type="entry name" value="CAP_ED"/>
    <property type="match status" value="1"/>
</dbReference>
<evidence type="ECO:0000313" key="8">
    <source>
        <dbReference type="Proteomes" id="UP000692954"/>
    </source>
</evidence>
<accession>A0A8S1R5G9</accession>
<dbReference type="PANTHER" id="PTHR10217">
    <property type="entry name" value="VOLTAGE AND LIGAND GATED POTASSIUM CHANNEL"/>
    <property type="match status" value="1"/>
</dbReference>
<dbReference type="OrthoDB" id="426293at2759"/>
<keyword evidence="8" id="KW-1185">Reference proteome</keyword>
<evidence type="ECO:0000256" key="3">
    <source>
        <dbReference type="ARBA" id="ARBA00022989"/>
    </source>
</evidence>
<dbReference type="AlphaFoldDB" id="A0A8S1R5G9"/>
<proteinExistence type="predicted"/>
<dbReference type="GO" id="GO:0005249">
    <property type="term" value="F:voltage-gated potassium channel activity"/>
    <property type="evidence" value="ECO:0007669"/>
    <property type="project" value="TreeGrafter"/>
</dbReference>
<feature type="domain" description="Cyclic nucleotide-binding" evidence="6">
    <location>
        <begin position="457"/>
        <end position="555"/>
    </location>
</feature>
<sequence>MSKPKFLLQFARKEAKQQEEKLLEVEAMDNVEKEIQLLDNNDVWKQKSLKIIYKVVIFITKMRHFSTQYRFKILNKDIFYLIHDLSSSFQYYLYNRLLDTIPTKFGEIKYEGKQKNVFWWKIWAFLKSNQTVLLPADKFLFAWDVILMLVTIVNILYVPLQLSFDLNKEQIGNAYLLFSTLPSCVFLIELILNFFKGYYARGILHTSKTDIFWHYIKGEFFLDLTVVLPFILSWFGYQFANYLMLIRMTKVRRTMVVIEEISNFKEKTAVIYSLFCLIYSLLLISHFCACLFHYFAVLEVDFGYSHTWLHQQDIYEANAYVKYFTSLYWVTITSMTVGYGDIIPVTIPEKILVTCFTFVVVGTFGYALGMIQSIFYKLAEQQNINNSKLRLVSNHIMQRGLNTQLQFRVRKYIEYYLQFKQEEELDLDELMGQLNPKLKQEVQIAMYYSYFKHSKLFGSNLSEETLKKLCYCIHEKTYAPEEFIIKKDDHPDKVYILLTGKVKSVLLDRTIKRYTSGKLFCEREFFFQDYMQFDIVAQTFVQVAYINQNEFLQILQKDKRQYEKYRLLLDKTQYGDNSNQIKCEACSSHHQFKHCPLVFFRKNKNKIISVFNSSNDHSRQQFIRQRKRKRYNLLHIREKALEQMLQHQKSIPQFDNKLLIRLGFPKLEDEDCDLPEQTIGLHSHQQSLNQQDIKSLFRNKLFQQVSNRSLLIPNNSINNQFNYANSQFNNQNNNNENQEEYHPQYINNDINIDKVTEFEKYYPHFNITKVSKLINNSHVYNKVLQKIRDHKNKFAQYIARQIMYKII</sequence>
<dbReference type="InterPro" id="IPR050818">
    <property type="entry name" value="KCNH_animal-type"/>
</dbReference>
<name>A0A8S1R5G9_9CILI</name>
<keyword evidence="3 5" id="KW-1133">Transmembrane helix</keyword>
<keyword evidence="2 5" id="KW-0812">Transmembrane</keyword>